<dbReference type="RefSeq" id="WP_277190960.1">
    <property type="nucleotide sequence ID" value="NZ_JAROAV010000008.1"/>
</dbReference>
<proteinExistence type="predicted"/>
<dbReference type="PANTHER" id="PTHR43798:SF31">
    <property type="entry name" value="AB HYDROLASE SUPERFAMILY PROTEIN YCLE"/>
    <property type="match status" value="1"/>
</dbReference>
<dbReference type="EMBL" id="JAROAV010000008">
    <property type="protein sequence ID" value="MDF8263188.1"/>
    <property type="molecule type" value="Genomic_DNA"/>
</dbReference>
<evidence type="ECO:0000256" key="1">
    <source>
        <dbReference type="ARBA" id="ARBA00022801"/>
    </source>
</evidence>
<dbReference type="PRINTS" id="PR00111">
    <property type="entry name" value="ABHYDROLASE"/>
</dbReference>
<name>A0ABT6C3Q4_9MICO</name>
<feature type="domain" description="AB hydrolase-1" evidence="2">
    <location>
        <begin position="19"/>
        <end position="246"/>
    </location>
</feature>
<evidence type="ECO:0000313" key="4">
    <source>
        <dbReference type="Proteomes" id="UP001528912"/>
    </source>
</evidence>
<keyword evidence="4" id="KW-1185">Reference proteome</keyword>
<dbReference type="Proteomes" id="UP001528912">
    <property type="component" value="Unassembled WGS sequence"/>
</dbReference>
<protein>
    <submittedName>
        <fullName evidence="3">Alpha/beta fold hydrolase</fullName>
    </submittedName>
</protein>
<gene>
    <name evidence="3" type="ORF">P4R38_02860</name>
</gene>
<organism evidence="3 4">
    <name type="scientific">Luteipulveratus flavus</name>
    <dbReference type="NCBI Taxonomy" id="3031728"/>
    <lineage>
        <taxon>Bacteria</taxon>
        <taxon>Bacillati</taxon>
        <taxon>Actinomycetota</taxon>
        <taxon>Actinomycetes</taxon>
        <taxon>Micrococcales</taxon>
        <taxon>Dermacoccaceae</taxon>
        <taxon>Luteipulveratus</taxon>
    </lineage>
</organism>
<keyword evidence="1 3" id="KW-0378">Hydrolase</keyword>
<dbReference type="SUPFAM" id="SSF53474">
    <property type="entry name" value="alpha/beta-Hydrolases"/>
    <property type="match status" value="1"/>
</dbReference>
<dbReference type="PRINTS" id="PR00412">
    <property type="entry name" value="EPOXHYDRLASE"/>
</dbReference>
<dbReference type="GO" id="GO:0016787">
    <property type="term" value="F:hydrolase activity"/>
    <property type="evidence" value="ECO:0007669"/>
    <property type="project" value="UniProtKB-KW"/>
</dbReference>
<dbReference type="InterPro" id="IPR029058">
    <property type="entry name" value="AB_hydrolase_fold"/>
</dbReference>
<evidence type="ECO:0000313" key="3">
    <source>
        <dbReference type="EMBL" id="MDF8263188.1"/>
    </source>
</evidence>
<dbReference type="Pfam" id="PF12697">
    <property type="entry name" value="Abhydrolase_6"/>
    <property type="match status" value="1"/>
</dbReference>
<comment type="caution">
    <text evidence="3">The sequence shown here is derived from an EMBL/GenBank/DDBJ whole genome shotgun (WGS) entry which is preliminary data.</text>
</comment>
<dbReference type="InterPro" id="IPR000073">
    <property type="entry name" value="AB_hydrolase_1"/>
</dbReference>
<dbReference type="InterPro" id="IPR000639">
    <property type="entry name" value="Epox_hydrolase-like"/>
</dbReference>
<evidence type="ECO:0000259" key="2">
    <source>
        <dbReference type="Pfam" id="PF12697"/>
    </source>
</evidence>
<reference evidence="3 4" key="1">
    <citation type="submission" date="2023-03" db="EMBL/GenBank/DDBJ databases">
        <title>YIM 133296 draft genome.</title>
        <authorList>
            <person name="Xiong L."/>
        </authorList>
    </citation>
    <scope>NUCLEOTIDE SEQUENCE [LARGE SCALE GENOMIC DNA]</scope>
    <source>
        <strain evidence="3 4">YIM 133296</strain>
    </source>
</reference>
<dbReference type="InterPro" id="IPR050266">
    <property type="entry name" value="AB_hydrolase_sf"/>
</dbReference>
<sequence length="255" mass="27692">MIAYELAGTAQDNDPYDVVLLVHAGVADRRMWEPQWQPLTERHRVVRADLPGFGETPLEPGEASFTGTLREVLDQVGARRAAVVASSFGGRVALELAATSPDLVERLVLLAPDVPGAEPSADMRAFGEQEDALLEKGDVAGATELNVRTWLGPEADDAARDLLRAMQQRAFEVQLAADEWDDPPRLVWADTDVHAISARTVVVSGSHDLSGFRERAFDLAARIPGATHRELPWAGHLPNLERPAEITGLLMDVLG</sequence>
<dbReference type="Gene3D" id="3.40.50.1820">
    <property type="entry name" value="alpha/beta hydrolase"/>
    <property type="match status" value="1"/>
</dbReference>
<accession>A0ABT6C3Q4</accession>
<dbReference type="PANTHER" id="PTHR43798">
    <property type="entry name" value="MONOACYLGLYCEROL LIPASE"/>
    <property type="match status" value="1"/>
</dbReference>